<evidence type="ECO:0000313" key="1">
    <source>
        <dbReference type="EMBL" id="KAA0025398.1"/>
    </source>
</evidence>
<name>A0A5A7SGY3_CUCMM</name>
<evidence type="ECO:0000313" key="2">
    <source>
        <dbReference type="Proteomes" id="UP000321393"/>
    </source>
</evidence>
<protein>
    <submittedName>
        <fullName evidence="1">CACTA en-spm transposon protein</fullName>
    </submittedName>
</protein>
<comment type="caution">
    <text evidence="1">The sequence shown here is derived from an EMBL/GenBank/DDBJ whole genome shotgun (WGS) entry which is preliminary data.</text>
</comment>
<gene>
    <name evidence="1" type="ORF">E6C27_scaffold1220G00340</name>
</gene>
<sequence>MGRCDTRVHEVVKDGLQKQSSMNKAAKAKQPYNHNSGAKLFLQRKHELAEQRGHPIDHVELFTKTHAWGESNVGTPVTAYPEVSQSLSGDKTCKIILGRQPIMPQKKITLNLINLKFNFNHVEIILGVN</sequence>
<dbReference type="InterPro" id="IPR004252">
    <property type="entry name" value="Probable_transposase_24"/>
</dbReference>
<reference evidence="1 2" key="1">
    <citation type="submission" date="2019-08" db="EMBL/GenBank/DDBJ databases">
        <title>Draft genome sequences of two oriental melons (Cucumis melo L. var makuwa).</title>
        <authorList>
            <person name="Kwon S.-Y."/>
        </authorList>
    </citation>
    <scope>NUCLEOTIDE SEQUENCE [LARGE SCALE GENOMIC DNA]</scope>
    <source>
        <strain evidence="2">cv. SW 3</strain>
        <tissue evidence="1">Leaf</tissue>
    </source>
</reference>
<dbReference type="Proteomes" id="UP000321393">
    <property type="component" value="Unassembled WGS sequence"/>
</dbReference>
<dbReference type="EMBL" id="SSTE01023138">
    <property type="protein sequence ID" value="KAA0025398.1"/>
    <property type="molecule type" value="Genomic_DNA"/>
</dbReference>
<dbReference type="Pfam" id="PF03004">
    <property type="entry name" value="Transposase_24"/>
    <property type="match status" value="1"/>
</dbReference>
<accession>A0A5A7SGY3</accession>
<dbReference type="AlphaFoldDB" id="A0A5A7SGY3"/>
<organism evidence="1 2">
    <name type="scientific">Cucumis melo var. makuwa</name>
    <name type="common">Oriental melon</name>
    <dbReference type="NCBI Taxonomy" id="1194695"/>
    <lineage>
        <taxon>Eukaryota</taxon>
        <taxon>Viridiplantae</taxon>
        <taxon>Streptophyta</taxon>
        <taxon>Embryophyta</taxon>
        <taxon>Tracheophyta</taxon>
        <taxon>Spermatophyta</taxon>
        <taxon>Magnoliopsida</taxon>
        <taxon>eudicotyledons</taxon>
        <taxon>Gunneridae</taxon>
        <taxon>Pentapetalae</taxon>
        <taxon>rosids</taxon>
        <taxon>fabids</taxon>
        <taxon>Cucurbitales</taxon>
        <taxon>Cucurbitaceae</taxon>
        <taxon>Benincaseae</taxon>
        <taxon>Cucumis</taxon>
    </lineage>
</organism>
<proteinExistence type="predicted"/>
<dbReference type="OrthoDB" id="1921870at2759"/>